<dbReference type="RefSeq" id="WP_101269643.1">
    <property type="nucleotide sequence ID" value="NZ_CP024199.1"/>
</dbReference>
<dbReference type="GO" id="GO:0006635">
    <property type="term" value="P:fatty acid beta-oxidation"/>
    <property type="evidence" value="ECO:0007669"/>
    <property type="project" value="TreeGrafter"/>
</dbReference>
<dbReference type="Proteomes" id="UP000233458">
    <property type="component" value="Chromosome"/>
</dbReference>
<dbReference type="InterPro" id="IPR014748">
    <property type="entry name" value="Enoyl-CoA_hydra_C"/>
</dbReference>
<dbReference type="PANTHER" id="PTHR11941">
    <property type="entry name" value="ENOYL-COA HYDRATASE-RELATED"/>
    <property type="match status" value="1"/>
</dbReference>
<protein>
    <submittedName>
        <fullName evidence="4">Enoyl-CoA hydratase</fullName>
    </submittedName>
</protein>
<reference evidence="3 5" key="2">
    <citation type="submission" date="2017-10" db="EMBL/GenBank/DDBJ databases">
        <title>Biodiversity and function of Thalassospira species in the particle-attached aromatic-hydrocarbon-degrading consortia from the surface seawater of the China South Sea.</title>
        <authorList>
            <person name="Dong C."/>
            <person name="Liu R."/>
            <person name="Shao Z."/>
        </authorList>
    </citation>
    <scope>NUCLEOTIDE SEQUENCE [LARGE SCALE GENOMIC DNA]</scope>
    <source>
        <strain evidence="3 5">CSC3H3</strain>
    </source>
</reference>
<dbReference type="KEGG" id="thac:CSC3H3_06620"/>
<dbReference type="Proteomes" id="UP000233597">
    <property type="component" value="Unassembled WGS sequence"/>
</dbReference>
<dbReference type="EMBL" id="NWTK01000014">
    <property type="protein sequence ID" value="PKR51772.1"/>
    <property type="molecule type" value="Genomic_DNA"/>
</dbReference>
<name>A0A2N3KMI8_9PROT</name>
<dbReference type="Pfam" id="PF00378">
    <property type="entry name" value="ECH_1"/>
    <property type="match status" value="1"/>
</dbReference>
<dbReference type="Gene3D" id="1.10.12.10">
    <property type="entry name" value="Lyase 2-enoyl-coa Hydratase, Chain A, domain 2"/>
    <property type="match status" value="1"/>
</dbReference>
<keyword evidence="2" id="KW-0456">Lyase</keyword>
<evidence type="ECO:0000256" key="1">
    <source>
        <dbReference type="ARBA" id="ARBA00005254"/>
    </source>
</evidence>
<dbReference type="SUPFAM" id="SSF52096">
    <property type="entry name" value="ClpP/crotonase"/>
    <property type="match status" value="1"/>
</dbReference>
<evidence type="ECO:0000313" key="6">
    <source>
        <dbReference type="Proteomes" id="UP000233597"/>
    </source>
</evidence>
<reference evidence="4 6" key="1">
    <citation type="submission" date="2017-09" db="EMBL/GenBank/DDBJ databases">
        <title>Biodiversity and function of Thalassospira species in the particle-attached aromatic-hydrocarbon-degrading consortia from the surface seawater of the South China Sea.</title>
        <authorList>
            <person name="Dong C."/>
            <person name="Liu R."/>
            <person name="Shao Z."/>
        </authorList>
    </citation>
    <scope>NUCLEOTIDE SEQUENCE [LARGE SCALE GENOMIC DNA]</scope>
    <source>
        <strain evidence="4 6">CSC1P2</strain>
    </source>
</reference>
<keyword evidence="5" id="KW-1185">Reference proteome</keyword>
<evidence type="ECO:0000313" key="5">
    <source>
        <dbReference type="Proteomes" id="UP000233458"/>
    </source>
</evidence>
<evidence type="ECO:0000313" key="3">
    <source>
        <dbReference type="EMBL" id="AUG54976.1"/>
    </source>
</evidence>
<evidence type="ECO:0000313" key="4">
    <source>
        <dbReference type="EMBL" id="PKR51772.1"/>
    </source>
</evidence>
<dbReference type="InterPro" id="IPR029045">
    <property type="entry name" value="ClpP/crotonase-like_dom_sf"/>
</dbReference>
<proteinExistence type="inferred from homology"/>
<dbReference type="AlphaFoldDB" id="A0A2N3KMI8"/>
<dbReference type="CDD" id="cd06558">
    <property type="entry name" value="crotonase-like"/>
    <property type="match status" value="1"/>
</dbReference>
<sequence length="261" mass="28512">MMTDAGLIADIAGGIATVTIRQPERKNALTKPMWAELSRMIADLGARDDLRCIVIRGGDGAGFGAGADIHEFVRERRGFNKARDYGLLHAEALQNIQSCMHPVIAAIDGVCVGASLVLAAACDFRIAADDARFMMPPMKLGATLGYPELQILLDVLGRATLMEVLFEGQMFDASRALQVGLVSQVVPLADFDTEIENVSLRIARGAPISQRMHKKMINRLTEGGTISSREFDEAYLAFDSDDFEEGYSAFLEKRKPVFQGR</sequence>
<dbReference type="EMBL" id="CP024199">
    <property type="protein sequence ID" value="AUG54976.1"/>
    <property type="molecule type" value="Genomic_DNA"/>
</dbReference>
<dbReference type="PANTHER" id="PTHR11941:SF54">
    <property type="entry name" value="ENOYL-COA HYDRATASE, MITOCHONDRIAL"/>
    <property type="match status" value="1"/>
</dbReference>
<dbReference type="Gene3D" id="3.90.226.10">
    <property type="entry name" value="2-enoyl-CoA Hydratase, Chain A, domain 1"/>
    <property type="match status" value="1"/>
</dbReference>
<evidence type="ECO:0000256" key="2">
    <source>
        <dbReference type="ARBA" id="ARBA00023239"/>
    </source>
</evidence>
<comment type="similarity">
    <text evidence="1">Belongs to the enoyl-CoA hydratase/isomerase family.</text>
</comment>
<dbReference type="InterPro" id="IPR001753">
    <property type="entry name" value="Enoyl-CoA_hydra/iso"/>
</dbReference>
<gene>
    <name evidence="4" type="ORF">COO20_19495</name>
    <name evidence="3" type="ORF">CSC3H3_06620</name>
</gene>
<dbReference type="OrthoDB" id="9795613at2"/>
<organism evidence="4 6">
    <name type="scientific">Thalassospira marina</name>
    <dbReference type="NCBI Taxonomy" id="2048283"/>
    <lineage>
        <taxon>Bacteria</taxon>
        <taxon>Pseudomonadati</taxon>
        <taxon>Pseudomonadota</taxon>
        <taxon>Alphaproteobacteria</taxon>
        <taxon>Rhodospirillales</taxon>
        <taxon>Thalassospiraceae</taxon>
        <taxon>Thalassospira</taxon>
    </lineage>
</organism>
<dbReference type="GO" id="GO:0016829">
    <property type="term" value="F:lyase activity"/>
    <property type="evidence" value="ECO:0007669"/>
    <property type="project" value="UniProtKB-KW"/>
</dbReference>
<accession>A0A2N3KMI8</accession>